<sequence length="104" mass="11832">MQEQPEKKSITVEEVDAINPEHTALAWENFLKRLGHDMREDEARGLLVEELREFLNKKEAPANITLWASAQISVGQLKLYLLGELDASSLRTYEELAGGEHSKR</sequence>
<organism evidence="1 2">
    <name type="scientific">Candidatus Yanofskybacteria bacterium RIFCSPHIGHO2_01_FULL_44_17</name>
    <dbReference type="NCBI Taxonomy" id="1802668"/>
    <lineage>
        <taxon>Bacteria</taxon>
        <taxon>Candidatus Yanofskyibacteriota</taxon>
    </lineage>
</organism>
<reference evidence="1 2" key="1">
    <citation type="journal article" date="2016" name="Nat. Commun.">
        <title>Thousands of microbial genomes shed light on interconnected biogeochemical processes in an aquifer system.</title>
        <authorList>
            <person name="Anantharaman K."/>
            <person name="Brown C.T."/>
            <person name="Hug L.A."/>
            <person name="Sharon I."/>
            <person name="Castelle C.J."/>
            <person name="Probst A.J."/>
            <person name="Thomas B.C."/>
            <person name="Singh A."/>
            <person name="Wilkins M.J."/>
            <person name="Karaoz U."/>
            <person name="Brodie E.L."/>
            <person name="Williams K.H."/>
            <person name="Hubbard S.S."/>
            <person name="Banfield J.F."/>
        </authorList>
    </citation>
    <scope>NUCLEOTIDE SEQUENCE [LARGE SCALE GENOMIC DNA]</scope>
</reference>
<dbReference type="Proteomes" id="UP000177507">
    <property type="component" value="Unassembled WGS sequence"/>
</dbReference>
<proteinExistence type="predicted"/>
<dbReference type="AlphaFoldDB" id="A0A1F8EZF9"/>
<name>A0A1F8EZF9_9BACT</name>
<accession>A0A1F8EZF9</accession>
<evidence type="ECO:0000313" key="1">
    <source>
        <dbReference type="EMBL" id="OGN05416.1"/>
    </source>
</evidence>
<protein>
    <submittedName>
        <fullName evidence="1">Uncharacterized protein</fullName>
    </submittedName>
</protein>
<evidence type="ECO:0000313" key="2">
    <source>
        <dbReference type="Proteomes" id="UP000177507"/>
    </source>
</evidence>
<gene>
    <name evidence="1" type="ORF">A2831_01615</name>
</gene>
<dbReference type="EMBL" id="MGJI01000009">
    <property type="protein sequence ID" value="OGN05416.1"/>
    <property type="molecule type" value="Genomic_DNA"/>
</dbReference>
<comment type="caution">
    <text evidence="1">The sequence shown here is derived from an EMBL/GenBank/DDBJ whole genome shotgun (WGS) entry which is preliminary data.</text>
</comment>